<evidence type="ECO:0000313" key="2">
    <source>
        <dbReference type="Proteomes" id="UP000006931"/>
    </source>
</evidence>
<accession>D5AWI0</accession>
<protein>
    <submittedName>
        <fullName evidence="1">Uncharacterized protein</fullName>
    </submittedName>
</protein>
<name>D5AWI0_RICPP</name>
<reference evidence="1 2" key="1">
    <citation type="journal article" date="2010" name="Genome Res.">
        <title>Genomic, proteomic, and transcriptomic analysis of virulent and avirulent Rickettsia prowazekii reveals its adaptive mutation capabilities.</title>
        <authorList>
            <person name="Bechah Y."/>
            <person name="El Karkouri K."/>
            <person name="Mediannikov O."/>
            <person name="Leroy Q."/>
            <person name="Pelletier N."/>
            <person name="Robert C."/>
            <person name="Medigue C."/>
            <person name="Mege J.L."/>
            <person name="Raoult D."/>
        </authorList>
    </citation>
    <scope>NUCLEOTIDE SEQUENCE [LARGE SCALE GENOMIC DNA]</scope>
    <source>
        <strain evidence="1 2">Rp22</strain>
    </source>
</reference>
<dbReference type="AlphaFoldDB" id="D5AWI0"/>
<evidence type="ECO:0000313" key="1">
    <source>
        <dbReference type="EMBL" id="ADE29769.1"/>
    </source>
</evidence>
<proteinExistence type="predicted"/>
<dbReference type="Proteomes" id="UP000006931">
    <property type="component" value="Chromosome"/>
</dbReference>
<dbReference type="EMBL" id="CP001584">
    <property type="protein sequence ID" value="ADE29769.1"/>
    <property type="molecule type" value="Genomic_DNA"/>
</dbReference>
<dbReference type="HOGENOM" id="CLU_3140163_0_0_5"/>
<organism evidence="1 2">
    <name type="scientific">Rickettsia prowazekii (strain Rp22)</name>
    <dbReference type="NCBI Taxonomy" id="449216"/>
    <lineage>
        <taxon>Bacteria</taxon>
        <taxon>Pseudomonadati</taxon>
        <taxon>Pseudomonadota</taxon>
        <taxon>Alphaproteobacteria</taxon>
        <taxon>Rickettsiales</taxon>
        <taxon>Rickettsiaceae</taxon>
        <taxon>Rickettsieae</taxon>
        <taxon>Rickettsia</taxon>
        <taxon>typhus group</taxon>
    </lineage>
</organism>
<sequence>MIYRMFISIISSGTKKTYISLDIDYHNFTVKNNKITESVLGTQTIVLQN</sequence>
<gene>
    <name evidence="1" type="ORF">rpr22_0268</name>
</gene>
<dbReference type="KEGG" id="rpq:rpr22_0268"/>